<name>F9S7Q3_9VIBR</name>
<dbReference type="GO" id="GO:0003824">
    <property type="term" value="F:catalytic activity"/>
    <property type="evidence" value="ECO:0007669"/>
    <property type="project" value="InterPro"/>
</dbReference>
<dbReference type="InterPro" id="IPR052353">
    <property type="entry name" value="Benzoxazolinone_Detox_Enz"/>
</dbReference>
<protein>
    <recommendedName>
        <fullName evidence="1">MOSC domain-containing protein</fullName>
    </recommendedName>
</protein>
<dbReference type="InterPro" id="IPR005302">
    <property type="entry name" value="MoCF_Sase_C"/>
</dbReference>
<dbReference type="GO" id="GO:0030151">
    <property type="term" value="F:molybdenum ion binding"/>
    <property type="evidence" value="ECO:0007669"/>
    <property type="project" value="InterPro"/>
</dbReference>
<keyword evidence="3" id="KW-1185">Reference proteome</keyword>
<sequence>MTQSTYSVAGIYVGKVTQFHGMRTAMNKGACDGELFLAKTGLDGDECADSKFHGGVERALHQYPAEHYDYWAAQYRSESEWCAPGMGENISTLGMTEADVCIGDRYQWGEAIIEVSQPRSPCMKLSQRWGVENFSIDMQQLSRCGWLYRVVQTGKVSAKQPLVLIERVENPLSILAICERYFADPLNVAGLEELLAQDRLSTSWRSNVEKRLATGEVENWNFRLLGHA</sequence>
<dbReference type="GO" id="GO:0030170">
    <property type="term" value="F:pyridoxal phosphate binding"/>
    <property type="evidence" value="ECO:0007669"/>
    <property type="project" value="InterPro"/>
</dbReference>
<dbReference type="PANTHER" id="PTHR30212">
    <property type="entry name" value="PROTEIN YIIM"/>
    <property type="match status" value="1"/>
</dbReference>
<dbReference type="AlphaFoldDB" id="F9S7Q3"/>
<dbReference type="InterPro" id="IPR011037">
    <property type="entry name" value="Pyrv_Knase-like_insert_dom_sf"/>
</dbReference>
<dbReference type="EMBL" id="AFWF01000302">
    <property type="protein sequence ID" value="EGU31071.1"/>
    <property type="molecule type" value="Genomic_DNA"/>
</dbReference>
<dbReference type="Proteomes" id="UP000004605">
    <property type="component" value="Unassembled WGS sequence"/>
</dbReference>
<dbReference type="RefSeq" id="WP_006714511.1">
    <property type="nucleotide sequence ID" value="NZ_AFWF01000302.1"/>
</dbReference>
<dbReference type="PANTHER" id="PTHR30212:SF2">
    <property type="entry name" value="PROTEIN YIIM"/>
    <property type="match status" value="1"/>
</dbReference>
<dbReference type="InterPro" id="IPR005163">
    <property type="entry name" value="Tri_helical_YiiM-like"/>
</dbReference>
<feature type="domain" description="MOSC" evidence="1">
    <location>
        <begin position="29"/>
        <end position="165"/>
    </location>
</feature>
<gene>
    <name evidence="2" type="ORF">VII00023_08674</name>
</gene>
<reference evidence="2 3" key="1">
    <citation type="journal article" date="2012" name="Int. J. Syst. Evol. Microbiol.">
        <title>Vibrio caribbeanicus sp. nov., isolated from the marine sponge Scleritoderma cyanea.</title>
        <authorList>
            <person name="Hoffmann M."/>
            <person name="Monday S.R."/>
            <person name="Allard M.W."/>
            <person name="Strain E.A."/>
            <person name="Whittaker P."/>
            <person name="Naum M."/>
            <person name="McCarthy P.J."/>
            <person name="Lopez J.V."/>
            <person name="Fischer M."/>
            <person name="Brown E.W."/>
        </authorList>
    </citation>
    <scope>NUCLEOTIDE SEQUENCE [LARGE SCALE GENOMIC DNA]</scope>
    <source>
        <strain evidence="2 3">ATCC 700023</strain>
    </source>
</reference>
<evidence type="ECO:0000313" key="2">
    <source>
        <dbReference type="EMBL" id="EGU31071.1"/>
    </source>
</evidence>
<dbReference type="Pfam" id="PF03473">
    <property type="entry name" value="MOSC"/>
    <property type="match status" value="1"/>
</dbReference>
<evidence type="ECO:0000313" key="3">
    <source>
        <dbReference type="Proteomes" id="UP000004605"/>
    </source>
</evidence>
<accession>F9S7Q3</accession>
<evidence type="ECO:0000259" key="1">
    <source>
        <dbReference type="PROSITE" id="PS51340"/>
    </source>
</evidence>
<dbReference type="Gene3D" id="2.40.33.20">
    <property type="entry name" value="PK beta-barrel domain-like"/>
    <property type="match status" value="1"/>
</dbReference>
<proteinExistence type="predicted"/>
<dbReference type="SUPFAM" id="SSF50800">
    <property type="entry name" value="PK beta-barrel domain-like"/>
    <property type="match status" value="1"/>
</dbReference>
<dbReference type="Pfam" id="PF03475">
    <property type="entry name" value="YiiM_3-alpha"/>
    <property type="match status" value="1"/>
</dbReference>
<dbReference type="OrthoDB" id="9786134at2"/>
<dbReference type="PROSITE" id="PS51340">
    <property type="entry name" value="MOSC"/>
    <property type="match status" value="1"/>
</dbReference>
<comment type="caution">
    <text evidence="2">The sequence shown here is derived from an EMBL/GenBank/DDBJ whole genome shotgun (WGS) entry which is preliminary data.</text>
</comment>
<organism evidence="2 3">
    <name type="scientific">Vibrio ichthyoenteri ATCC 700023</name>
    <dbReference type="NCBI Taxonomy" id="870968"/>
    <lineage>
        <taxon>Bacteria</taxon>
        <taxon>Pseudomonadati</taxon>
        <taxon>Pseudomonadota</taxon>
        <taxon>Gammaproteobacteria</taxon>
        <taxon>Vibrionales</taxon>
        <taxon>Vibrionaceae</taxon>
        <taxon>Vibrio</taxon>
    </lineage>
</organism>